<dbReference type="Gene3D" id="3.30.40.10">
    <property type="entry name" value="Zinc/RING finger domain, C3HC4 (zinc finger)"/>
    <property type="match status" value="1"/>
</dbReference>
<dbReference type="PROSITE" id="PS00518">
    <property type="entry name" value="ZF_RING_1"/>
    <property type="match status" value="1"/>
</dbReference>
<accession>A0ABP0M8J6</accession>
<sequence length="371" mass="39912">MPQMCKFFAQGRCAFGNACNMWHGETNGTKSGTNGNGYKTSESAGMSNGNTNGSNVNVCKHFLQGRCAFGDSCRNSHEVPSSEVRPSRSIPGPSPGPIGPSPGLKGPSPGPIGPSPGPIGPSPGPIGPSPGPYAGPLGAGPPIRPPMSSVGVPMGYEEDLNVDPLSSGSARPIGPIGPMPPNGRERRLEPIGPAVGPLGPSNGSNGSLSSCPEPRPVRRRDFEQDPEFSECGICFENVKRRGERFGMLESCDHAFCLSCIRGWRREREQDKQNLRLCPVCRKESFYVIPSDAIILDPAEKRQIIDQYKQEMGRIPCKLFDYGRGSCQFGNSCFYAHLNPDGTRYIPPPLKWMRGAEGSEVKSEVKLSDFFD</sequence>
<dbReference type="Pfam" id="PF18044">
    <property type="entry name" value="zf-CCCH_4"/>
    <property type="match status" value="1"/>
</dbReference>
<dbReference type="InterPro" id="IPR001841">
    <property type="entry name" value="Znf_RING"/>
</dbReference>
<dbReference type="InterPro" id="IPR017907">
    <property type="entry name" value="Znf_RING_CS"/>
</dbReference>
<evidence type="ECO:0000313" key="2">
    <source>
        <dbReference type="Proteomes" id="UP001642464"/>
    </source>
</evidence>
<dbReference type="Proteomes" id="UP001642464">
    <property type="component" value="Unassembled WGS sequence"/>
</dbReference>
<keyword evidence="1" id="KW-0808">Transferase</keyword>
<dbReference type="PANTHER" id="PTHR11224">
    <property type="entry name" value="MAKORIN-RELATED"/>
    <property type="match status" value="1"/>
</dbReference>
<dbReference type="Gene3D" id="3.30.1370.210">
    <property type="match status" value="1"/>
</dbReference>
<dbReference type="SUPFAM" id="SSF57850">
    <property type="entry name" value="RING/U-box"/>
    <property type="match status" value="1"/>
</dbReference>
<gene>
    <name evidence="1" type="ORF">SCF082_LOCUS26422</name>
</gene>
<dbReference type="Pfam" id="PF13639">
    <property type="entry name" value="zf-RING_2"/>
    <property type="match status" value="1"/>
</dbReference>
<dbReference type="InterPro" id="IPR041367">
    <property type="entry name" value="Znf-CCCH_4"/>
</dbReference>
<dbReference type="CDD" id="cd16521">
    <property type="entry name" value="RING-HC_MKRN"/>
    <property type="match status" value="1"/>
</dbReference>
<protein>
    <submittedName>
        <fullName evidence="1">Probable E3 ubiquitin-protein ligase makorin-1 (RING-type E3 ubiquitin transferase makorin-1)</fullName>
    </submittedName>
</protein>
<name>A0ABP0M8J6_9DINO</name>
<evidence type="ECO:0000313" key="1">
    <source>
        <dbReference type="EMBL" id="CAK9047057.1"/>
    </source>
</evidence>
<organism evidence="1 2">
    <name type="scientific">Durusdinium trenchii</name>
    <dbReference type="NCBI Taxonomy" id="1381693"/>
    <lineage>
        <taxon>Eukaryota</taxon>
        <taxon>Sar</taxon>
        <taxon>Alveolata</taxon>
        <taxon>Dinophyceae</taxon>
        <taxon>Suessiales</taxon>
        <taxon>Symbiodiniaceae</taxon>
        <taxon>Durusdinium</taxon>
    </lineage>
</organism>
<proteinExistence type="predicted"/>
<dbReference type="SMART" id="SM00356">
    <property type="entry name" value="ZnF_C3H1"/>
    <property type="match status" value="3"/>
</dbReference>
<reference evidence="1 2" key="1">
    <citation type="submission" date="2024-02" db="EMBL/GenBank/DDBJ databases">
        <authorList>
            <person name="Chen Y."/>
            <person name="Shah S."/>
            <person name="Dougan E. K."/>
            <person name="Thang M."/>
            <person name="Chan C."/>
        </authorList>
    </citation>
    <scope>NUCLEOTIDE SEQUENCE [LARGE SCALE GENOMIC DNA]</scope>
</reference>
<dbReference type="InterPro" id="IPR013083">
    <property type="entry name" value="Znf_RING/FYVE/PHD"/>
</dbReference>
<dbReference type="PROSITE" id="PS50089">
    <property type="entry name" value="ZF_RING_2"/>
    <property type="match status" value="1"/>
</dbReference>
<dbReference type="PROSITE" id="PS50103">
    <property type="entry name" value="ZF_C3H1"/>
    <property type="match status" value="3"/>
</dbReference>
<dbReference type="InterPro" id="IPR036855">
    <property type="entry name" value="Znf_CCCH_sf"/>
</dbReference>
<dbReference type="EMBL" id="CAXAMM010020003">
    <property type="protein sequence ID" value="CAK9047057.1"/>
    <property type="molecule type" value="Genomic_DNA"/>
</dbReference>
<dbReference type="InterPro" id="IPR045072">
    <property type="entry name" value="MKRN-like"/>
</dbReference>
<dbReference type="InterPro" id="IPR000571">
    <property type="entry name" value="Znf_CCCH"/>
</dbReference>
<keyword evidence="2" id="KW-1185">Reference proteome</keyword>
<dbReference type="PANTHER" id="PTHR11224:SF10">
    <property type="entry name" value="IP09428P-RELATED"/>
    <property type="match status" value="1"/>
</dbReference>
<dbReference type="SUPFAM" id="SSF90229">
    <property type="entry name" value="CCCH zinc finger"/>
    <property type="match status" value="2"/>
</dbReference>
<dbReference type="SMART" id="SM00184">
    <property type="entry name" value="RING"/>
    <property type="match status" value="1"/>
</dbReference>
<dbReference type="GO" id="GO:0016740">
    <property type="term" value="F:transferase activity"/>
    <property type="evidence" value="ECO:0007669"/>
    <property type="project" value="UniProtKB-KW"/>
</dbReference>
<comment type="caution">
    <text evidence="1">The sequence shown here is derived from an EMBL/GenBank/DDBJ whole genome shotgun (WGS) entry which is preliminary data.</text>
</comment>